<comment type="caution">
    <text evidence="1">The sequence shown here is derived from an EMBL/GenBank/DDBJ whole genome shotgun (WGS) entry which is preliminary data.</text>
</comment>
<reference evidence="1" key="1">
    <citation type="submission" date="2022-07" db="EMBL/GenBank/DDBJ databases">
        <title>Genome analysis of Parmales, a sister group of diatoms, reveals the evolutionary specialization of diatoms from phago-mixotrophs to photoautotrophs.</title>
        <authorList>
            <person name="Ban H."/>
            <person name="Sato S."/>
            <person name="Yoshikawa S."/>
            <person name="Kazumasa Y."/>
            <person name="Nakamura Y."/>
            <person name="Ichinomiya M."/>
            <person name="Saitoh K."/>
            <person name="Sato N."/>
            <person name="Blanc-Mathieu R."/>
            <person name="Endo H."/>
            <person name="Kuwata A."/>
            <person name="Ogata H."/>
        </authorList>
    </citation>
    <scope>NUCLEOTIDE SEQUENCE</scope>
</reference>
<gene>
    <name evidence="1" type="ORF">TrRE_jg5606</name>
</gene>
<protein>
    <submittedName>
        <fullName evidence="1">Uncharacterized protein</fullName>
    </submittedName>
</protein>
<evidence type="ECO:0000313" key="2">
    <source>
        <dbReference type="Proteomes" id="UP001165082"/>
    </source>
</evidence>
<evidence type="ECO:0000313" key="1">
    <source>
        <dbReference type="EMBL" id="GMH60344.1"/>
    </source>
</evidence>
<proteinExistence type="predicted"/>
<dbReference type="EMBL" id="BRXZ01002356">
    <property type="protein sequence ID" value="GMH60344.1"/>
    <property type="molecule type" value="Genomic_DNA"/>
</dbReference>
<dbReference type="OrthoDB" id="10531089at2759"/>
<feature type="non-terminal residue" evidence="1">
    <location>
        <position position="103"/>
    </location>
</feature>
<dbReference type="Proteomes" id="UP001165082">
    <property type="component" value="Unassembled WGS sequence"/>
</dbReference>
<accession>A0A9W6ZTI7</accession>
<name>A0A9W6ZTI7_9STRA</name>
<organism evidence="1 2">
    <name type="scientific">Triparma retinervis</name>
    <dbReference type="NCBI Taxonomy" id="2557542"/>
    <lineage>
        <taxon>Eukaryota</taxon>
        <taxon>Sar</taxon>
        <taxon>Stramenopiles</taxon>
        <taxon>Ochrophyta</taxon>
        <taxon>Bolidophyceae</taxon>
        <taxon>Parmales</taxon>
        <taxon>Triparmaceae</taxon>
        <taxon>Triparma</taxon>
    </lineage>
</organism>
<sequence length="103" mass="10838">TMREERLSMGVRRLDGSFDLFGVKVESGNQLWMSAWPVWAALAFGQGEDSWVSYAGSSAGPTIAVVLKVLGLVGVAGWIGVGGKLLLDGNGVVKALLGPDFDE</sequence>
<keyword evidence="2" id="KW-1185">Reference proteome</keyword>
<dbReference type="AlphaFoldDB" id="A0A9W6ZTI7"/>